<dbReference type="OMA" id="HRIANEP"/>
<evidence type="ECO:0000313" key="2">
    <source>
        <dbReference type="EMBL" id="CCC69257.1"/>
    </source>
</evidence>
<feature type="compositionally biased region" description="Acidic residues" evidence="1">
    <location>
        <begin position="624"/>
        <end position="635"/>
    </location>
</feature>
<reference key="2">
    <citation type="submission" date="2011-08" db="EMBL/GenBank/DDBJ databases">
        <title>Genome sequence of Naumovozyma castellii.</title>
        <authorList>
            <person name="Gordon J.L."/>
            <person name="Armisen D."/>
            <person name="Proux-Wera E."/>
            <person name="OhEigeartaigh S.S."/>
            <person name="Byrne K.P."/>
            <person name="Wolfe K.H."/>
        </authorList>
    </citation>
    <scope>NUCLEOTIDE SEQUENCE</scope>
    <source>
        <strain>Type strain:CBS 4309</strain>
    </source>
</reference>
<feature type="region of interest" description="Disordered" evidence="1">
    <location>
        <begin position="103"/>
        <end position="235"/>
    </location>
</feature>
<dbReference type="InParanoid" id="G0VCP7"/>
<organism evidence="2 3">
    <name type="scientific">Naumovozyma castellii</name>
    <name type="common">Yeast</name>
    <name type="synonym">Saccharomyces castellii</name>
    <dbReference type="NCBI Taxonomy" id="27288"/>
    <lineage>
        <taxon>Eukaryota</taxon>
        <taxon>Fungi</taxon>
        <taxon>Dikarya</taxon>
        <taxon>Ascomycota</taxon>
        <taxon>Saccharomycotina</taxon>
        <taxon>Saccharomycetes</taxon>
        <taxon>Saccharomycetales</taxon>
        <taxon>Saccharomycetaceae</taxon>
        <taxon>Naumovozyma</taxon>
    </lineage>
</organism>
<dbReference type="AlphaFoldDB" id="G0VCP7"/>
<feature type="compositionally biased region" description="Basic and acidic residues" evidence="1">
    <location>
        <begin position="203"/>
        <end position="219"/>
    </location>
</feature>
<feature type="compositionally biased region" description="Basic and acidic residues" evidence="1">
    <location>
        <begin position="132"/>
        <end position="196"/>
    </location>
</feature>
<evidence type="ECO:0000256" key="1">
    <source>
        <dbReference type="SAM" id="MobiDB-lite"/>
    </source>
</evidence>
<gene>
    <name evidence="2" type="primary">NCAS0C02670</name>
    <name evidence="2" type="ordered locus">NCAS_0C02670</name>
</gene>
<dbReference type="KEGG" id="ncs:NCAS_0C02670"/>
<dbReference type="EMBL" id="HE576754">
    <property type="protein sequence ID" value="CCC69257.1"/>
    <property type="molecule type" value="Genomic_DNA"/>
</dbReference>
<protein>
    <submittedName>
        <fullName evidence="2">Uncharacterized protein</fullName>
    </submittedName>
</protein>
<feature type="region of interest" description="Disordered" evidence="1">
    <location>
        <begin position="268"/>
        <end position="299"/>
    </location>
</feature>
<feature type="region of interest" description="Disordered" evidence="1">
    <location>
        <begin position="1"/>
        <end position="23"/>
    </location>
</feature>
<sequence>MDAPNGKLTELPNIRPINPLDEQDQEIEDPVALFFKREDAEKLLQLFPSWKNYPFSLNDLLNLFNAASGTEDHDEELIKTEVENENLPPQYEENNNVITLEKQSQEKEDEQSVEKQSGIEQSLVDQNTNVDQHSEENAVSEQTKDLEEQPQDKDHVDEKDKDLKQQPEMKQNIVDENKDTQRRPEKDTDVVEHPQEKSNIVEQNKDKEHPPQEMKEMTEQNKNTITVNQQQEKKEDIAKENNALKQQQEMNESTALPNKVAFEFNELPKTTAPEPTIDAKSTNEEQLSPKQKLEVTSPPATPKKIRFEVSKIQTNDKIQLDSMKKEETKKNIKSLAKLDCRRWPALSKDDGEPIYWSMLTVSTIPQFPSISFFTFDAESYKADMKYFWQEQIFKWKRDPILKKFFPLWALHFEKSLEAANLLTMLKTNVSDIDQSEGLQRFAAEEANFIAWILIEIFENLFVLSMPVPHNWEIIKRKVFSTPPLHVANNFLINFKLNQATKEHHIRLWIEKLEALHRIANEPPFPDSVIKSALLDTIEKVYGEEYKVMVWEYRKPDVSLDKLIQRMDLMSFLFLTNVIREKRISGPPAGRSRFNQDIHTYLPPTSPPQPVHDEPPSEPPADSLVPEDTEETEYYL</sequence>
<evidence type="ECO:0000313" key="3">
    <source>
        <dbReference type="Proteomes" id="UP000001640"/>
    </source>
</evidence>
<dbReference type="HOGENOM" id="CLU_430881_0_0_1"/>
<dbReference type="OrthoDB" id="10665128at2759"/>
<feature type="compositionally biased region" description="Basic and acidic residues" evidence="1">
    <location>
        <begin position="103"/>
        <end position="113"/>
    </location>
</feature>
<keyword evidence="3" id="KW-1185">Reference proteome</keyword>
<proteinExistence type="predicted"/>
<name>G0VCP7_NAUCA</name>
<feature type="compositionally biased region" description="Polar residues" evidence="1">
    <location>
        <begin position="118"/>
        <end position="131"/>
    </location>
</feature>
<dbReference type="RefSeq" id="XP_003675623.1">
    <property type="nucleotide sequence ID" value="XM_003675575.1"/>
</dbReference>
<reference evidence="2 3" key="1">
    <citation type="journal article" date="2011" name="Proc. Natl. Acad. Sci. U.S.A.">
        <title>Evolutionary erosion of yeast sex chromosomes by mating-type switching accidents.</title>
        <authorList>
            <person name="Gordon J.L."/>
            <person name="Armisen D."/>
            <person name="Proux-Wera E."/>
            <person name="Oheigeartaigh S.S."/>
            <person name="Byrne K.P."/>
            <person name="Wolfe K.H."/>
        </authorList>
    </citation>
    <scope>NUCLEOTIDE SEQUENCE [LARGE SCALE GENOMIC DNA]</scope>
    <source>
        <strain evidence="3">ATCC 76901 / BCRC 22586 / CBS 4309 / NBRC 1992 / NRRL Y-12630</strain>
    </source>
</reference>
<feature type="compositionally biased region" description="Polar residues" evidence="1">
    <location>
        <begin position="220"/>
        <end position="230"/>
    </location>
</feature>
<dbReference type="Proteomes" id="UP000001640">
    <property type="component" value="Chromosome 3"/>
</dbReference>
<dbReference type="GeneID" id="96902840"/>
<accession>G0VCP7</accession>
<feature type="region of interest" description="Disordered" evidence="1">
    <location>
        <begin position="585"/>
        <end position="635"/>
    </location>
</feature>